<dbReference type="NCBIfam" id="TIGR00675">
    <property type="entry name" value="dcm"/>
    <property type="match status" value="1"/>
</dbReference>
<evidence type="ECO:0000256" key="3">
    <source>
        <dbReference type="ARBA" id="ARBA00022691"/>
    </source>
</evidence>
<comment type="caution">
    <text evidence="9">The sequence shown here is derived from an EMBL/GenBank/DDBJ whole genome shotgun (WGS) entry which is preliminary data.</text>
</comment>
<feature type="active site" evidence="7">
    <location>
        <position position="76"/>
    </location>
</feature>
<evidence type="ECO:0000256" key="8">
    <source>
        <dbReference type="RuleBase" id="RU000416"/>
    </source>
</evidence>
<accession>A0AAE1GS86</accession>
<dbReference type="PANTHER" id="PTHR46098">
    <property type="entry name" value="TRNA (CYTOSINE(38)-C(5))-METHYLTRANSFERASE"/>
    <property type="match status" value="1"/>
</dbReference>
<dbReference type="InterPro" id="IPR050750">
    <property type="entry name" value="C5-MTase"/>
</dbReference>
<reference evidence="9" key="1">
    <citation type="submission" date="2021-07" db="EMBL/GenBank/DDBJ databases">
        <authorList>
            <person name="Catto M.A."/>
            <person name="Jacobson A."/>
            <person name="Kennedy G."/>
            <person name="Labadie P."/>
            <person name="Hunt B.G."/>
            <person name="Srinivasan R."/>
        </authorList>
    </citation>
    <scope>NUCLEOTIDE SEQUENCE</scope>
    <source>
        <strain evidence="9">PL_HMW_Pooled</strain>
        <tissue evidence="9">Head</tissue>
    </source>
</reference>
<sequence>MRVLELYSGIGGMHYACKESGIPYEVIAAVDINTVANEVYLHNFPSSNLICRNIQSFTASEINKMAPDMILMSPPCQPFTRVGLQKDVSDQRTCSLLHFISALPHLKSSLRYILVENVKGFELSESRSQLIEALSKENFTFQEFLLNPMQFGIPNSRLRYYLLAKRLPLKFCFQVEDSVMTEFPVSKDNGSASKYTLMRLNKRYREMADADKVVEDEERVSSDGGVIHPPCFTLKRILEDENPESALVRSFLLPDKVLGKRSVVLDIVTPQSKRSCCFTKAYGHYSDGTGSVLTTWNMSDVHSIRARNKQHVFESDEQILEMKQLKLRYFSPREVARLMCFPEEPLFSFPDKTTTKQRYRLLGNSVNVHVISLLISIMTVDEIQ</sequence>
<keyword evidence="10" id="KW-1185">Reference proteome</keyword>
<dbReference type="EC" id="2.1.1.204" evidence="4"/>
<evidence type="ECO:0000256" key="1">
    <source>
        <dbReference type="ARBA" id="ARBA00022603"/>
    </source>
</evidence>
<dbReference type="Proteomes" id="UP001219518">
    <property type="component" value="Unassembled WGS sequence"/>
</dbReference>
<protein>
    <recommendedName>
        <fullName evidence="5">tRNA (cytosine(38)-C(5))-methyltransferase</fullName>
        <ecNumber evidence="4">2.1.1.204</ecNumber>
    </recommendedName>
    <alternativeName>
        <fullName evidence="6">DNA (cytosine-5)-methyltransferase-like protein 2</fullName>
    </alternativeName>
</protein>
<evidence type="ECO:0000256" key="7">
    <source>
        <dbReference type="PROSITE-ProRule" id="PRU01016"/>
    </source>
</evidence>
<reference evidence="9" key="2">
    <citation type="journal article" date="2023" name="BMC Genomics">
        <title>Pest status, molecular evolution, and epigenetic factors derived from the genome assembly of Frankliniella fusca, a thysanopteran phytovirus vector.</title>
        <authorList>
            <person name="Catto M.A."/>
            <person name="Labadie P.E."/>
            <person name="Jacobson A.L."/>
            <person name="Kennedy G.G."/>
            <person name="Srinivasan R."/>
            <person name="Hunt B.G."/>
        </authorList>
    </citation>
    <scope>NUCLEOTIDE SEQUENCE</scope>
    <source>
        <strain evidence="9">PL_HMW_Pooled</strain>
    </source>
</reference>
<dbReference type="EMBL" id="JAHWGI010000026">
    <property type="protein sequence ID" value="KAK3907873.1"/>
    <property type="molecule type" value="Genomic_DNA"/>
</dbReference>
<gene>
    <name evidence="9" type="ORF">KUF71_018509</name>
</gene>
<dbReference type="PROSITE" id="PS51679">
    <property type="entry name" value="SAM_MT_C5"/>
    <property type="match status" value="1"/>
</dbReference>
<dbReference type="Gene3D" id="3.40.50.150">
    <property type="entry name" value="Vaccinia Virus protein VP39"/>
    <property type="match status" value="1"/>
</dbReference>
<evidence type="ECO:0000256" key="2">
    <source>
        <dbReference type="ARBA" id="ARBA00022679"/>
    </source>
</evidence>
<dbReference type="GO" id="GO:0008168">
    <property type="term" value="F:methyltransferase activity"/>
    <property type="evidence" value="ECO:0007669"/>
    <property type="project" value="UniProtKB-KW"/>
</dbReference>
<keyword evidence="2 7" id="KW-0808">Transferase</keyword>
<evidence type="ECO:0000256" key="6">
    <source>
        <dbReference type="ARBA" id="ARBA00042810"/>
    </source>
</evidence>
<evidence type="ECO:0000313" key="10">
    <source>
        <dbReference type="Proteomes" id="UP001219518"/>
    </source>
</evidence>
<evidence type="ECO:0000256" key="5">
    <source>
        <dbReference type="ARBA" id="ARBA00039681"/>
    </source>
</evidence>
<dbReference type="PRINTS" id="PR00105">
    <property type="entry name" value="C5METTRFRASE"/>
</dbReference>
<dbReference type="InterPro" id="IPR029063">
    <property type="entry name" value="SAM-dependent_MTases_sf"/>
</dbReference>
<keyword evidence="1 7" id="KW-0489">Methyltransferase</keyword>
<evidence type="ECO:0000313" key="9">
    <source>
        <dbReference type="EMBL" id="KAK3907873.1"/>
    </source>
</evidence>
<dbReference type="PANTHER" id="PTHR46098:SF1">
    <property type="entry name" value="TRNA (CYTOSINE(38)-C(5))-METHYLTRANSFERASE"/>
    <property type="match status" value="1"/>
</dbReference>
<dbReference type="InterPro" id="IPR031303">
    <property type="entry name" value="C5_meth_CS"/>
</dbReference>
<dbReference type="PROSITE" id="PS00095">
    <property type="entry name" value="C5_MTASE_2"/>
    <property type="match status" value="1"/>
</dbReference>
<dbReference type="SUPFAM" id="SSF53335">
    <property type="entry name" value="S-adenosyl-L-methionine-dependent methyltransferases"/>
    <property type="match status" value="1"/>
</dbReference>
<dbReference type="Gene3D" id="3.90.120.10">
    <property type="entry name" value="DNA Methylase, subunit A, domain 2"/>
    <property type="match status" value="1"/>
</dbReference>
<organism evidence="9 10">
    <name type="scientific">Frankliniella fusca</name>
    <dbReference type="NCBI Taxonomy" id="407009"/>
    <lineage>
        <taxon>Eukaryota</taxon>
        <taxon>Metazoa</taxon>
        <taxon>Ecdysozoa</taxon>
        <taxon>Arthropoda</taxon>
        <taxon>Hexapoda</taxon>
        <taxon>Insecta</taxon>
        <taxon>Pterygota</taxon>
        <taxon>Neoptera</taxon>
        <taxon>Paraneoptera</taxon>
        <taxon>Thysanoptera</taxon>
        <taxon>Terebrantia</taxon>
        <taxon>Thripoidea</taxon>
        <taxon>Thripidae</taxon>
        <taxon>Frankliniella</taxon>
    </lineage>
</organism>
<dbReference type="Pfam" id="PF00145">
    <property type="entry name" value="DNA_methylase"/>
    <property type="match status" value="1"/>
</dbReference>
<dbReference type="GO" id="GO:0005634">
    <property type="term" value="C:nucleus"/>
    <property type="evidence" value="ECO:0007669"/>
    <property type="project" value="TreeGrafter"/>
</dbReference>
<comment type="similarity">
    <text evidence="7 8">Belongs to the class I-like SAM-binding methyltransferase superfamily. C5-methyltransferase family.</text>
</comment>
<dbReference type="InterPro" id="IPR001525">
    <property type="entry name" value="C5_MeTfrase"/>
</dbReference>
<evidence type="ECO:0000256" key="4">
    <source>
        <dbReference type="ARBA" id="ARBA00039081"/>
    </source>
</evidence>
<name>A0AAE1GS86_9NEOP</name>
<dbReference type="GO" id="GO:0032259">
    <property type="term" value="P:methylation"/>
    <property type="evidence" value="ECO:0007669"/>
    <property type="project" value="UniProtKB-KW"/>
</dbReference>
<proteinExistence type="inferred from homology"/>
<keyword evidence="3 7" id="KW-0949">S-adenosyl-L-methionine</keyword>
<dbReference type="AlphaFoldDB" id="A0AAE1GS86"/>